<name>A0ABS5PLM6_9FIRM</name>
<protein>
    <submittedName>
        <fullName evidence="9">DMT family transporter</fullName>
    </submittedName>
</protein>
<evidence type="ECO:0000256" key="7">
    <source>
        <dbReference type="SAM" id="Phobius"/>
    </source>
</evidence>
<feature type="transmembrane region" description="Helical" evidence="7">
    <location>
        <begin position="110"/>
        <end position="128"/>
    </location>
</feature>
<keyword evidence="5 7" id="KW-1133">Transmembrane helix</keyword>
<feature type="transmembrane region" description="Helical" evidence="7">
    <location>
        <begin position="45"/>
        <end position="67"/>
    </location>
</feature>
<feature type="transmembrane region" description="Helical" evidence="7">
    <location>
        <begin position="135"/>
        <end position="153"/>
    </location>
</feature>
<dbReference type="InterPro" id="IPR050638">
    <property type="entry name" value="AA-Vitamin_Transporters"/>
</dbReference>
<evidence type="ECO:0000256" key="3">
    <source>
        <dbReference type="ARBA" id="ARBA00022475"/>
    </source>
</evidence>
<evidence type="ECO:0000256" key="6">
    <source>
        <dbReference type="ARBA" id="ARBA00023136"/>
    </source>
</evidence>
<dbReference type="InterPro" id="IPR000620">
    <property type="entry name" value="EamA_dom"/>
</dbReference>
<feature type="transmembrane region" description="Helical" evidence="7">
    <location>
        <begin position="281"/>
        <end position="299"/>
    </location>
</feature>
<dbReference type="Proteomes" id="UP000746471">
    <property type="component" value="Unassembled WGS sequence"/>
</dbReference>
<accession>A0ABS5PLM6</accession>
<keyword evidence="6 7" id="KW-0472">Membrane</keyword>
<evidence type="ECO:0000256" key="4">
    <source>
        <dbReference type="ARBA" id="ARBA00022692"/>
    </source>
</evidence>
<evidence type="ECO:0000313" key="10">
    <source>
        <dbReference type="Proteomes" id="UP000746471"/>
    </source>
</evidence>
<proteinExistence type="inferred from homology"/>
<feature type="domain" description="EamA" evidence="8">
    <location>
        <begin position="10"/>
        <end position="152"/>
    </location>
</feature>
<feature type="transmembrane region" description="Helical" evidence="7">
    <location>
        <begin position="225"/>
        <end position="246"/>
    </location>
</feature>
<dbReference type="PANTHER" id="PTHR32322">
    <property type="entry name" value="INNER MEMBRANE TRANSPORTER"/>
    <property type="match status" value="1"/>
</dbReference>
<evidence type="ECO:0000256" key="2">
    <source>
        <dbReference type="ARBA" id="ARBA00007362"/>
    </source>
</evidence>
<feature type="transmembrane region" description="Helical" evidence="7">
    <location>
        <begin position="79"/>
        <end position="98"/>
    </location>
</feature>
<evidence type="ECO:0000256" key="1">
    <source>
        <dbReference type="ARBA" id="ARBA00004651"/>
    </source>
</evidence>
<comment type="similarity">
    <text evidence="2">Belongs to the EamA transporter family.</text>
</comment>
<dbReference type="SUPFAM" id="SSF103481">
    <property type="entry name" value="Multidrug resistance efflux transporter EmrE"/>
    <property type="match status" value="2"/>
</dbReference>
<feature type="transmembrane region" description="Helical" evidence="7">
    <location>
        <begin position="258"/>
        <end position="275"/>
    </location>
</feature>
<keyword evidence="3" id="KW-1003">Cell membrane</keyword>
<evidence type="ECO:0000313" key="9">
    <source>
        <dbReference type="EMBL" id="MBS7526070.1"/>
    </source>
</evidence>
<sequence>MNWFKEKRRVMILVFFCCILWGSAFPVLKLSYADLHLTASDFNVKILFAGIRFTMASVILFIFSKVVLKLDMRIDFKAFRMLLVLGLFNTTLLYFFFYNGLANTSGIKASILQSMNAFIVVVLSHFIYKDDHINHGKVLGIIFGFLGIVIVNIDQGFGGFNFTLYGEGFMLLAGLSSGIGTLLAKRAGKSIHPFKVTAWQMLIGAMILLTYGLTQARVDSLPFTAFSGGLLIYLSFLSATAFGLWFTLLKFNKAGEIAIFRFMIPVAGSLLTALLVPGEHFNLSIVLGLISVSVGIYFVNRTRMAVSESDSDQS</sequence>
<comment type="subcellular location">
    <subcellularLocation>
        <location evidence="1">Cell membrane</location>
        <topology evidence="1">Multi-pass membrane protein</topology>
    </subcellularLocation>
</comment>
<keyword evidence="4 7" id="KW-0812">Transmembrane</keyword>
<feature type="transmembrane region" description="Helical" evidence="7">
    <location>
        <begin position="196"/>
        <end position="213"/>
    </location>
</feature>
<dbReference type="PANTHER" id="PTHR32322:SF18">
    <property type="entry name" value="S-ADENOSYLMETHIONINE_S-ADENOSYLHOMOCYSTEINE TRANSPORTER"/>
    <property type="match status" value="1"/>
</dbReference>
<dbReference type="RefSeq" id="WP_213235855.1">
    <property type="nucleotide sequence ID" value="NZ_JAHBCL010000007.1"/>
</dbReference>
<keyword evidence="10" id="KW-1185">Reference proteome</keyword>
<feature type="domain" description="EamA" evidence="8">
    <location>
        <begin position="166"/>
        <end position="300"/>
    </location>
</feature>
<gene>
    <name evidence="9" type="ORF">KHM83_05240</name>
</gene>
<evidence type="ECO:0000256" key="5">
    <source>
        <dbReference type="ARBA" id="ARBA00022989"/>
    </source>
</evidence>
<comment type="caution">
    <text evidence="9">The sequence shown here is derived from an EMBL/GenBank/DDBJ whole genome shotgun (WGS) entry which is preliminary data.</text>
</comment>
<evidence type="ECO:0000259" key="8">
    <source>
        <dbReference type="Pfam" id="PF00892"/>
    </source>
</evidence>
<dbReference type="InterPro" id="IPR037185">
    <property type="entry name" value="EmrE-like"/>
</dbReference>
<reference evidence="9 10" key="1">
    <citation type="submission" date="2021-05" db="EMBL/GenBank/DDBJ databases">
        <title>Fusibacter ferrireducens sp. nov., an anaerobic, sulfur- and Fe-reducing bacterium isolated from the mangrove sediment.</title>
        <authorList>
            <person name="Qiu D."/>
        </authorList>
    </citation>
    <scope>NUCLEOTIDE SEQUENCE [LARGE SCALE GENOMIC DNA]</scope>
    <source>
        <strain evidence="9 10">DSM 12116</strain>
    </source>
</reference>
<organism evidence="9 10">
    <name type="scientific">Fusibacter paucivorans</name>
    <dbReference type="NCBI Taxonomy" id="76009"/>
    <lineage>
        <taxon>Bacteria</taxon>
        <taxon>Bacillati</taxon>
        <taxon>Bacillota</taxon>
        <taxon>Clostridia</taxon>
        <taxon>Eubacteriales</taxon>
        <taxon>Eubacteriales Family XII. Incertae Sedis</taxon>
        <taxon>Fusibacter</taxon>
    </lineage>
</organism>
<dbReference type="Pfam" id="PF00892">
    <property type="entry name" value="EamA"/>
    <property type="match status" value="2"/>
</dbReference>
<feature type="transmembrane region" description="Helical" evidence="7">
    <location>
        <begin position="165"/>
        <end position="184"/>
    </location>
</feature>
<dbReference type="EMBL" id="JAHBCL010000007">
    <property type="protein sequence ID" value="MBS7526070.1"/>
    <property type="molecule type" value="Genomic_DNA"/>
</dbReference>